<dbReference type="HOGENOM" id="CLU_2315682_0_0_9"/>
<feature type="chain" id="PRO_5038660034" description="Lipoprotein" evidence="2">
    <location>
        <begin position="24"/>
        <end position="99"/>
    </location>
</feature>
<dbReference type="AlphaFoldDB" id="I4D1Q3"/>
<dbReference type="STRING" id="646529.Desaci_0666"/>
<dbReference type="KEGG" id="dai:Desaci_0666"/>
<dbReference type="Proteomes" id="UP000002892">
    <property type="component" value="Chromosome"/>
</dbReference>
<dbReference type="PROSITE" id="PS51257">
    <property type="entry name" value="PROKAR_LIPOPROTEIN"/>
    <property type="match status" value="1"/>
</dbReference>
<evidence type="ECO:0000256" key="2">
    <source>
        <dbReference type="SAM" id="SignalP"/>
    </source>
</evidence>
<evidence type="ECO:0000256" key="1">
    <source>
        <dbReference type="SAM" id="MobiDB-lite"/>
    </source>
</evidence>
<feature type="region of interest" description="Disordered" evidence="1">
    <location>
        <begin position="28"/>
        <end position="51"/>
    </location>
</feature>
<name>I4D1Q3_DESAJ</name>
<sequence length="99" mass="10460">MKRFNVYFIAVSLVILSSVSVLTGCGTQTSASTTGATTSASTANTQGTTDPQLITNQQQVKSIDIKAAKGQQEVNVQINKNLKNLDKSLNDLNKSLGSL</sequence>
<evidence type="ECO:0008006" key="5">
    <source>
        <dbReference type="Google" id="ProtNLM"/>
    </source>
</evidence>
<keyword evidence="4" id="KW-1185">Reference proteome</keyword>
<dbReference type="RefSeq" id="WP_014825739.1">
    <property type="nucleotide sequence ID" value="NC_018068.1"/>
</dbReference>
<feature type="signal peptide" evidence="2">
    <location>
        <begin position="1"/>
        <end position="23"/>
    </location>
</feature>
<proteinExistence type="predicted"/>
<dbReference type="EMBL" id="CP003639">
    <property type="protein sequence ID" value="AFM39727.1"/>
    <property type="molecule type" value="Genomic_DNA"/>
</dbReference>
<evidence type="ECO:0000313" key="4">
    <source>
        <dbReference type="Proteomes" id="UP000002892"/>
    </source>
</evidence>
<organism evidence="3 4">
    <name type="scientific">Desulfosporosinus acidiphilus (strain DSM 22704 / JCM 16185 / SJ4)</name>
    <dbReference type="NCBI Taxonomy" id="646529"/>
    <lineage>
        <taxon>Bacteria</taxon>
        <taxon>Bacillati</taxon>
        <taxon>Bacillota</taxon>
        <taxon>Clostridia</taxon>
        <taxon>Eubacteriales</taxon>
        <taxon>Desulfitobacteriaceae</taxon>
        <taxon>Desulfosporosinus</taxon>
    </lineage>
</organism>
<keyword evidence="2" id="KW-0732">Signal</keyword>
<reference evidence="3 4" key="1">
    <citation type="journal article" date="2012" name="J. Bacteriol.">
        <title>Complete genome sequences of Desulfosporosinus orientis DSM765T, Desulfosporosinus youngiae DSM17734T, Desulfosporosinus meridiei DSM13257T, and Desulfosporosinus acidiphilus DSM22704T.</title>
        <authorList>
            <person name="Pester M."/>
            <person name="Brambilla E."/>
            <person name="Alazard D."/>
            <person name="Rattei T."/>
            <person name="Weinmaier T."/>
            <person name="Han J."/>
            <person name="Lucas S."/>
            <person name="Lapidus A."/>
            <person name="Cheng J.F."/>
            <person name="Goodwin L."/>
            <person name="Pitluck S."/>
            <person name="Peters L."/>
            <person name="Ovchinnikova G."/>
            <person name="Teshima H."/>
            <person name="Detter J.C."/>
            <person name="Han C.S."/>
            <person name="Tapia R."/>
            <person name="Land M.L."/>
            <person name="Hauser L."/>
            <person name="Kyrpides N.C."/>
            <person name="Ivanova N.N."/>
            <person name="Pagani I."/>
            <person name="Huntmann M."/>
            <person name="Wei C.L."/>
            <person name="Davenport K.W."/>
            <person name="Daligault H."/>
            <person name="Chain P.S."/>
            <person name="Chen A."/>
            <person name="Mavromatis K."/>
            <person name="Markowitz V."/>
            <person name="Szeto E."/>
            <person name="Mikhailova N."/>
            <person name="Pati A."/>
            <person name="Wagner M."/>
            <person name="Woyke T."/>
            <person name="Ollivier B."/>
            <person name="Klenk H.P."/>
            <person name="Spring S."/>
            <person name="Loy A."/>
        </authorList>
    </citation>
    <scope>NUCLEOTIDE SEQUENCE [LARGE SCALE GENOMIC DNA]</scope>
    <source>
        <strain evidence="4">DSM 22704 / JCM 16185 / SJ4</strain>
    </source>
</reference>
<accession>I4D1Q3</accession>
<protein>
    <recommendedName>
        <fullName evidence="5">Lipoprotein</fullName>
    </recommendedName>
</protein>
<evidence type="ECO:0000313" key="3">
    <source>
        <dbReference type="EMBL" id="AFM39727.1"/>
    </source>
</evidence>
<feature type="compositionally biased region" description="Low complexity" evidence="1">
    <location>
        <begin position="28"/>
        <end position="49"/>
    </location>
</feature>
<gene>
    <name evidence="3" type="ordered locus">Desaci_0666</name>
</gene>